<accession>A0A523XUF1</accession>
<dbReference type="PANTHER" id="PTHR41291:SF1">
    <property type="entry name" value="DNA ALKYLATION REPAIR PROTEIN"/>
    <property type="match status" value="1"/>
</dbReference>
<dbReference type="InterPro" id="IPR016024">
    <property type="entry name" value="ARM-type_fold"/>
</dbReference>
<dbReference type="Proteomes" id="UP000315534">
    <property type="component" value="Unassembled WGS sequence"/>
</dbReference>
<dbReference type="PANTHER" id="PTHR41291">
    <property type="entry name" value="DNA ALKYLATION REPAIR PROTEIN"/>
    <property type="match status" value="1"/>
</dbReference>
<dbReference type="CDD" id="cd06561">
    <property type="entry name" value="AlkD_like"/>
    <property type="match status" value="1"/>
</dbReference>
<dbReference type="AlphaFoldDB" id="A0A523XUF1"/>
<sequence>MSKKSARDTEVDKIIRDLKKCAVPGAREGMARFGIKAEHALGVSIPDLRKMAKSIGKNHGLALRLWKTKIHEARILSSMIDEPERVTERQMESWVKDFDSWDLCDQCCGNLFDKAKFAHRKAIEWSKKKEEFVKRAGFALMAWMAFHDKKAEDKDFVKFFPAIMRESSDKRNFVKKAVNWALRQIGKRNLNLNKKAIKLAKEIKTLDSKAARWIASDALRELQSEAVQQRLRKPK</sequence>
<dbReference type="EMBL" id="SOIP01000129">
    <property type="protein sequence ID" value="TET82469.1"/>
    <property type="molecule type" value="Genomic_DNA"/>
</dbReference>
<reference evidence="1 2" key="1">
    <citation type="submission" date="2019-03" db="EMBL/GenBank/DDBJ databases">
        <title>Metabolic potential of uncultured bacteria and archaea associated with petroleum seepage in deep-sea sediments.</title>
        <authorList>
            <person name="Dong X."/>
            <person name="Hubert C."/>
        </authorList>
    </citation>
    <scope>NUCLEOTIDE SEQUENCE [LARGE SCALE GENOMIC DNA]</scope>
    <source>
        <strain evidence="1">E29_bin36</strain>
    </source>
</reference>
<protein>
    <submittedName>
        <fullName evidence="1">DNA alkylation repair protein</fullName>
    </submittedName>
</protein>
<dbReference type="SUPFAM" id="SSF48371">
    <property type="entry name" value="ARM repeat"/>
    <property type="match status" value="1"/>
</dbReference>
<dbReference type="InterPro" id="IPR014825">
    <property type="entry name" value="DNA_alkylation"/>
</dbReference>
<dbReference type="Gene3D" id="1.25.10.90">
    <property type="match status" value="1"/>
</dbReference>
<name>A0A523XUF1_UNCT6</name>
<comment type="caution">
    <text evidence="1">The sequence shown here is derived from an EMBL/GenBank/DDBJ whole genome shotgun (WGS) entry which is preliminary data.</text>
</comment>
<organism evidence="1 2">
    <name type="scientific">candidate division TA06 bacterium</name>
    <dbReference type="NCBI Taxonomy" id="2250710"/>
    <lineage>
        <taxon>Bacteria</taxon>
        <taxon>Bacteria division TA06</taxon>
    </lineage>
</organism>
<evidence type="ECO:0000313" key="2">
    <source>
        <dbReference type="Proteomes" id="UP000315534"/>
    </source>
</evidence>
<proteinExistence type="predicted"/>
<gene>
    <name evidence="1" type="ORF">E3J38_02150</name>
</gene>
<evidence type="ECO:0000313" key="1">
    <source>
        <dbReference type="EMBL" id="TET82469.1"/>
    </source>
</evidence>
<dbReference type="Pfam" id="PF08713">
    <property type="entry name" value="DNA_alkylation"/>
    <property type="match status" value="1"/>
</dbReference>